<dbReference type="InterPro" id="IPR000415">
    <property type="entry name" value="Nitroreductase-like"/>
</dbReference>
<organism evidence="5 6">
    <name type="scientific">Acrocarpospora pleiomorpha</name>
    <dbReference type="NCBI Taxonomy" id="90975"/>
    <lineage>
        <taxon>Bacteria</taxon>
        <taxon>Bacillati</taxon>
        <taxon>Actinomycetota</taxon>
        <taxon>Actinomycetes</taxon>
        <taxon>Streptosporangiales</taxon>
        <taxon>Streptosporangiaceae</taxon>
        <taxon>Acrocarpospora</taxon>
    </lineage>
</organism>
<feature type="domain" description="Nitroreductase" evidence="3">
    <location>
        <begin position="147"/>
        <end position="326"/>
    </location>
</feature>
<dbReference type="InterPro" id="IPR032710">
    <property type="entry name" value="NTF2-like_dom_sf"/>
</dbReference>
<dbReference type="OrthoDB" id="3774920at2"/>
<dbReference type="SUPFAM" id="SSF55469">
    <property type="entry name" value="FMN-dependent nitroreductase-like"/>
    <property type="match status" value="1"/>
</dbReference>
<dbReference type="Gene3D" id="3.40.109.10">
    <property type="entry name" value="NADH Oxidase"/>
    <property type="match status" value="1"/>
</dbReference>
<evidence type="ECO:0000313" key="5">
    <source>
        <dbReference type="EMBL" id="GES19358.1"/>
    </source>
</evidence>
<evidence type="ECO:0000259" key="3">
    <source>
        <dbReference type="Pfam" id="PF00881"/>
    </source>
</evidence>
<dbReference type="SUPFAM" id="SSF54427">
    <property type="entry name" value="NTF2-like"/>
    <property type="match status" value="1"/>
</dbReference>
<evidence type="ECO:0000256" key="2">
    <source>
        <dbReference type="ARBA" id="ARBA00023002"/>
    </source>
</evidence>
<dbReference type="PANTHER" id="PTHR43673:SF10">
    <property type="entry name" value="NADH DEHYDROGENASE_NAD(P)H NITROREDUCTASE XCC3605-RELATED"/>
    <property type="match status" value="1"/>
</dbReference>
<comment type="similarity">
    <text evidence="1">Belongs to the nitroreductase family.</text>
</comment>
<dbReference type="InterPro" id="IPR037401">
    <property type="entry name" value="SnoaL-like"/>
</dbReference>
<dbReference type="Pfam" id="PF13577">
    <property type="entry name" value="SnoaL_4"/>
    <property type="match status" value="1"/>
</dbReference>
<reference evidence="5 6" key="1">
    <citation type="submission" date="2019-10" db="EMBL/GenBank/DDBJ databases">
        <title>Whole genome shotgun sequence of Acrocarpospora pleiomorpha NBRC 16267.</title>
        <authorList>
            <person name="Ichikawa N."/>
            <person name="Kimura A."/>
            <person name="Kitahashi Y."/>
            <person name="Komaki H."/>
            <person name="Oguchi A."/>
        </authorList>
    </citation>
    <scope>NUCLEOTIDE SEQUENCE [LARGE SCALE GENOMIC DNA]</scope>
    <source>
        <strain evidence="5 6">NBRC 16267</strain>
    </source>
</reference>
<dbReference type="EMBL" id="BLAF01000011">
    <property type="protein sequence ID" value="GES19358.1"/>
    <property type="molecule type" value="Genomic_DNA"/>
</dbReference>
<comment type="caution">
    <text evidence="5">The sequence shown here is derived from an EMBL/GenBank/DDBJ whole genome shotgun (WGS) entry which is preliminary data.</text>
</comment>
<feature type="domain" description="SnoaL-like" evidence="4">
    <location>
        <begin position="3"/>
        <end position="116"/>
    </location>
</feature>
<gene>
    <name evidence="5" type="ORF">Aple_022540</name>
</gene>
<proteinExistence type="inferred from homology"/>
<dbReference type="GO" id="GO:0016491">
    <property type="term" value="F:oxidoreductase activity"/>
    <property type="evidence" value="ECO:0007669"/>
    <property type="project" value="UniProtKB-KW"/>
</dbReference>
<evidence type="ECO:0000313" key="6">
    <source>
        <dbReference type="Proteomes" id="UP000377595"/>
    </source>
</evidence>
<dbReference type="Proteomes" id="UP000377595">
    <property type="component" value="Unassembled WGS sequence"/>
</dbReference>
<dbReference type="InterPro" id="IPR029479">
    <property type="entry name" value="Nitroreductase"/>
</dbReference>
<sequence length="349" mass="38888">MIEALQDLYARYALGLDGADFDLVARCFAADATYEVDGVYSARGKDAIMDRIRSRWHAGRTHLTCNTLFDREDGGVIRGRATFAVLDEHAAVLACGEYDDRVVLGPEGEWVFASRRISYRATGDDDGRGGDMDKLGLGVDEVLTTTRAVRKRLDFDRPVELGVIRECLEVALQAPSGSNKQSWHFVVVRDEQRRARVAEVYRKAFADYEASPLNSGRLFADDAERHAAQGKVFGSAAYLAQHLHRVPCLLVPVAAGRADQLTSAHRQANYWGGIIPAVWSFMLAARERGLGTSWTTMHLRYEQEVADILEIPYADYTQAALVPVAYTLGTDFRPGPRQPLDDVLHLNRW</sequence>
<dbReference type="Gene3D" id="3.10.450.50">
    <property type="match status" value="1"/>
</dbReference>
<name>A0A5M3XMG0_9ACTN</name>
<evidence type="ECO:0000259" key="4">
    <source>
        <dbReference type="Pfam" id="PF13577"/>
    </source>
</evidence>
<dbReference type="CDD" id="cd02062">
    <property type="entry name" value="Nitro_FMN_reductase"/>
    <property type="match status" value="1"/>
</dbReference>
<protein>
    <recommendedName>
        <fullName evidence="7">Oxidoreductase</fullName>
    </recommendedName>
</protein>
<keyword evidence="6" id="KW-1185">Reference proteome</keyword>
<evidence type="ECO:0000256" key="1">
    <source>
        <dbReference type="ARBA" id="ARBA00007118"/>
    </source>
</evidence>
<accession>A0A5M3XMG0</accession>
<dbReference type="PANTHER" id="PTHR43673">
    <property type="entry name" value="NAD(P)H NITROREDUCTASE YDGI-RELATED"/>
    <property type="match status" value="1"/>
</dbReference>
<evidence type="ECO:0008006" key="7">
    <source>
        <dbReference type="Google" id="ProtNLM"/>
    </source>
</evidence>
<dbReference type="RefSeq" id="WP_155344457.1">
    <property type="nucleotide sequence ID" value="NZ_BAAAHM010000007.1"/>
</dbReference>
<dbReference type="Pfam" id="PF00881">
    <property type="entry name" value="Nitroreductase"/>
    <property type="match status" value="1"/>
</dbReference>
<dbReference type="AlphaFoldDB" id="A0A5M3XMG0"/>
<keyword evidence="2" id="KW-0560">Oxidoreductase</keyword>